<dbReference type="Pfam" id="PF01423">
    <property type="entry name" value="LSM"/>
    <property type="match status" value="1"/>
</dbReference>
<dbReference type="InterPro" id="IPR001163">
    <property type="entry name" value="Sm_dom_euk/arc"/>
</dbReference>
<dbReference type="SMART" id="SM00651">
    <property type="entry name" value="Sm"/>
    <property type="match status" value="1"/>
</dbReference>
<dbReference type="Proteomes" id="UP000034350">
    <property type="component" value="Unassembled WGS sequence"/>
</dbReference>
<evidence type="ECO:0000259" key="1">
    <source>
        <dbReference type="SMART" id="SM00651"/>
    </source>
</evidence>
<protein>
    <submittedName>
        <fullName evidence="2">U6 snrna associated sm-like protein</fullName>
    </submittedName>
</protein>
<feature type="domain" description="Sm" evidence="1">
    <location>
        <begin position="5"/>
        <end position="70"/>
    </location>
</feature>
<dbReference type="AlphaFoldDB" id="A0A0F9WFC2"/>
<organism evidence="2 3">
    <name type="scientific">Vairimorpha ceranae</name>
    <dbReference type="NCBI Taxonomy" id="40302"/>
    <lineage>
        <taxon>Eukaryota</taxon>
        <taxon>Fungi</taxon>
        <taxon>Fungi incertae sedis</taxon>
        <taxon>Microsporidia</taxon>
        <taxon>Nosematidae</taxon>
        <taxon>Vairimorpha</taxon>
    </lineage>
</organism>
<dbReference type="VEuPathDB" id="MicrosporidiaDB:AAJ76_210007848"/>
<reference evidence="2 3" key="1">
    <citation type="journal article" date="2015" name="Environ. Microbiol.">
        <title>Genome analyses suggest the presence of polyploidy and recent human-driven expansions in eight global populations of the honeybee pathogen Nosema ceranae.</title>
        <authorList>
            <person name="Pelin A."/>
            <person name="Selman M."/>
            <person name="Aris-Brosou S."/>
            <person name="Farinelli L."/>
            <person name="Corradi N."/>
        </authorList>
    </citation>
    <scope>NUCLEOTIDE SEQUENCE [LARGE SCALE GENOMIC DNA]</scope>
    <source>
        <strain evidence="2 3">PA08 1199</strain>
    </source>
</reference>
<evidence type="ECO:0000313" key="2">
    <source>
        <dbReference type="EMBL" id="KKO75430.1"/>
    </source>
</evidence>
<dbReference type="RefSeq" id="XP_024331172.1">
    <property type="nucleotide sequence ID" value="XM_024474594.1"/>
</dbReference>
<dbReference type="VEuPathDB" id="MicrosporidiaDB:G9O61_00g014910"/>
<evidence type="ECO:0000313" key="3">
    <source>
        <dbReference type="Proteomes" id="UP000034350"/>
    </source>
</evidence>
<proteinExistence type="predicted"/>
<dbReference type="InterPro" id="IPR010920">
    <property type="entry name" value="LSM_dom_sf"/>
</dbReference>
<dbReference type="SUPFAM" id="SSF50182">
    <property type="entry name" value="Sm-like ribonucleoproteins"/>
    <property type="match status" value="1"/>
</dbReference>
<sequence length="82" mass="9431">MYPLTLVRLSKNKFINFELKNGSKGRGFLKKCDLLMNLHVINMNIEDNEGQGIFFKECFVRGTSIKTVTVDPSLLHLNNEEQ</sequence>
<dbReference type="OrthoDB" id="747253at2759"/>
<comment type="caution">
    <text evidence="2">The sequence shown here is derived from an EMBL/GenBank/DDBJ whole genome shotgun (WGS) entry which is preliminary data.</text>
</comment>
<name>A0A0F9WFC2_9MICR</name>
<dbReference type="EMBL" id="JPQZ01000021">
    <property type="protein sequence ID" value="KKO75430.1"/>
    <property type="molecule type" value="Genomic_DNA"/>
</dbReference>
<dbReference type="GeneID" id="36319519"/>
<dbReference type="GO" id="GO:0032991">
    <property type="term" value="C:protein-containing complex"/>
    <property type="evidence" value="ECO:0007669"/>
    <property type="project" value="UniProtKB-ARBA"/>
</dbReference>
<accession>A0A0F9WFC2</accession>
<dbReference type="Gene3D" id="2.30.30.100">
    <property type="match status" value="1"/>
</dbReference>
<keyword evidence="3" id="KW-1185">Reference proteome</keyword>
<gene>
    <name evidence="2" type="ORF">AAJ76_210007848</name>
</gene>